<sequence length="263" mass="30121">MLYLSISFNIILFLLVIITLFKSSGKNLDQSVKSRLSQLDNIEREVRELNSIFTLPYLRGEAGETLLKELLNNYLPKGTFQLQYGFKNGSRVDAIIRTGQYIIPIDSKFPIQSVNEILLTDKPLSNQIIRTFMKHGEDIANKYISLKEGTLNFAVMYIPSEKLYYRAFIHSEGELISKLLKIGILPASPSSLFSLIQTVVYGLKGFTFNQRQNEIMEKIETLRTNYTKLNKQFNITNSHLKNLKASLNLCEKLIEEGEEIIPD</sequence>
<accession>A0A5C1QED4</accession>
<dbReference type="Pfam" id="PF02646">
    <property type="entry name" value="RmuC"/>
    <property type="match status" value="1"/>
</dbReference>
<evidence type="ECO:0000313" key="7">
    <source>
        <dbReference type="Proteomes" id="UP000323824"/>
    </source>
</evidence>
<dbReference type="OrthoDB" id="370725at2"/>
<reference evidence="6 7" key="1">
    <citation type="submission" date="2019-02" db="EMBL/GenBank/DDBJ databases">
        <authorList>
            <person name="Fomenkov A."/>
            <person name="Dubinina G."/>
            <person name="Grabovich M."/>
            <person name="Vincze T."/>
            <person name="Roberts R.J."/>
        </authorList>
    </citation>
    <scope>NUCLEOTIDE SEQUENCE [LARGE SCALE GENOMIC DNA]</scope>
    <source>
        <strain evidence="6 7">P</strain>
    </source>
</reference>
<dbReference type="GO" id="GO:0006310">
    <property type="term" value="P:DNA recombination"/>
    <property type="evidence" value="ECO:0007669"/>
    <property type="project" value="UniProtKB-KW"/>
</dbReference>
<dbReference type="InterPro" id="IPR003798">
    <property type="entry name" value="DNA_recombination_RmuC"/>
</dbReference>
<comment type="similarity">
    <text evidence="2">Belongs to the RmuC family.</text>
</comment>
<organism evidence="6 7">
    <name type="scientific">Thiospirochaeta perfilievii</name>
    <dbReference type="NCBI Taxonomy" id="252967"/>
    <lineage>
        <taxon>Bacteria</taxon>
        <taxon>Pseudomonadati</taxon>
        <taxon>Spirochaetota</taxon>
        <taxon>Spirochaetia</taxon>
        <taxon>Spirochaetales</taxon>
        <taxon>Spirochaetaceae</taxon>
        <taxon>Thiospirochaeta</taxon>
    </lineage>
</organism>
<reference evidence="6 7" key="2">
    <citation type="submission" date="2019-09" db="EMBL/GenBank/DDBJ databases">
        <title>Complete Genome Sequence and Methylome Analysis of free living Spirochaetas.</title>
        <authorList>
            <person name="Leshcheva N."/>
            <person name="Mikheeva N."/>
        </authorList>
    </citation>
    <scope>NUCLEOTIDE SEQUENCE [LARGE SCALE GENOMIC DNA]</scope>
    <source>
        <strain evidence="6 7">P</strain>
    </source>
</reference>
<comment type="function">
    <text evidence="1">Involved in DNA recombination.</text>
</comment>
<evidence type="ECO:0000256" key="4">
    <source>
        <dbReference type="ARBA" id="ARBA00023172"/>
    </source>
</evidence>
<evidence type="ECO:0000256" key="3">
    <source>
        <dbReference type="ARBA" id="ARBA00023054"/>
    </source>
</evidence>
<name>A0A5C1QED4_9SPIO</name>
<dbReference type="RefSeq" id="WP_149568247.1">
    <property type="nucleotide sequence ID" value="NZ_CP035807.1"/>
</dbReference>
<dbReference type="Proteomes" id="UP000323824">
    <property type="component" value="Chromosome"/>
</dbReference>
<dbReference type="PANTHER" id="PTHR30563">
    <property type="entry name" value="DNA RECOMBINATION PROTEIN RMUC"/>
    <property type="match status" value="1"/>
</dbReference>
<evidence type="ECO:0000256" key="1">
    <source>
        <dbReference type="ARBA" id="ARBA00003416"/>
    </source>
</evidence>
<keyword evidence="7" id="KW-1185">Reference proteome</keyword>
<keyword evidence="3 5" id="KW-0175">Coiled coil</keyword>
<evidence type="ECO:0000313" key="6">
    <source>
        <dbReference type="EMBL" id="QEN05006.1"/>
    </source>
</evidence>
<dbReference type="EMBL" id="CP035807">
    <property type="protein sequence ID" value="QEN05006.1"/>
    <property type="molecule type" value="Genomic_DNA"/>
</dbReference>
<proteinExistence type="inferred from homology"/>
<protein>
    <submittedName>
        <fullName evidence="6">DNA recombination protein RmuC</fullName>
    </submittedName>
</protein>
<dbReference type="KEGG" id="sper:EW093_09885"/>
<dbReference type="AlphaFoldDB" id="A0A5C1QED4"/>
<feature type="coiled-coil region" evidence="5">
    <location>
        <begin position="212"/>
        <end position="260"/>
    </location>
</feature>
<dbReference type="PANTHER" id="PTHR30563:SF0">
    <property type="entry name" value="DNA RECOMBINATION PROTEIN RMUC"/>
    <property type="match status" value="1"/>
</dbReference>
<evidence type="ECO:0000256" key="2">
    <source>
        <dbReference type="ARBA" id="ARBA00009840"/>
    </source>
</evidence>
<evidence type="ECO:0000256" key="5">
    <source>
        <dbReference type="SAM" id="Coils"/>
    </source>
</evidence>
<gene>
    <name evidence="6" type="primary">rmuC</name>
    <name evidence="6" type="ORF">EW093_09885</name>
</gene>
<keyword evidence="4" id="KW-0233">DNA recombination</keyword>